<dbReference type="PANTHER" id="PTHR33993:SF2">
    <property type="entry name" value="VOC DOMAIN-CONTAINING PROTEIN"/>
    <property type="match status" value="1"/>
</dbReference>
<organism evidence="2 3">
    <name type="scientific">Arenibacter palladensis</name>
    <dbReference type="NCBI Taxonomy" id="237373"/>
    <lineage>
        <taxon>Bacteria</taxon>
        <taxon>Pseudomonadati</taxon>
        <taxon>Bacteroidota</taxon>
        <taxon>Flavobacteriia</taxon>
        <taxon>Flavobacteriales</taxon>
        <taxon>Flavobacteriaceae</taxon>
        <taxon>Arenibacter</taxon>
    </lineage>
</organism>
<reference evidence="3" key="1">
    <citation type="submission" date="2016-11" db="EMBL/GenBank/DDBJ databases">
        <authorList>
            <person name="Varghese N."/>
            <person name="Submissions S."/>
        </authorList>
    </citation>
    <scope>NUCLEOTIDE SEQUENCE [LARGE SCALE GENOMIC DNA]</scope>
    <source>
        <strain evidence="3">DSM 17539</strain>
    </source>
</reference>
<accession>A0A1M5A548</accession>
<dbReference type="Pfam" id="PF22677">
    <property type="entry name" value="Ble-like_N"/>
    <property type="match status" value="1"/>
</dbReference>
<dbReference type="PROSITE" id="PS51819">
    <property type="entry name" value="VOC"/>
    <property type="match status" value="1"/>
</dbReference>
<evidence type="ECO:0000313" key="3">
    <source>
        <dbReference type="Proteomes" id="UP000184406"/>
    </source>
</evidence>
<dbReference type="Gene3D" id="3.10.180.10">
    <property type="entry name" value="2,3-Dihydroxybiphenyl 1,2-Dioxygenase, domain 1"/>
    <property type="match status" value="1"/>
</dbReference>
<dbReference type="InterPro" id="IPR029068">
    <property type="entry name" value="Glyas_Bleomycin-R_OHBP_Dase"/>
</dbReference>
<name>A0A1M5A548_9FLAO</name>
<protein>
    <recommendedName>
        <fullName evidence="1">VOC domain-containing protein</fullName>
    </recommendedName>
</protein>
<dbReference type="InterPro" id="IPR053863">
    <property type="entry name" value="Glyoxy/Ble-like_N"/>
</dbReference>
<dbReference type="RefSeq" id="WP_072861720.1">
    <property type="nucleotide sequence ID" value="NZ_FQUX01000003.1"/>
</dbReference>
<dbReference type="InterPro" id="IPR037523">
    <property type="entry name" value="VOC_core"/>
</dbReference>
<evidence type="ECO:0000313" key="2">
    <source>
        <dbReference type="EMBL" id="SHF25217.1"/>
    </source>
</evidence>
<proteinExistence type="predicted"/>
<dbReference type="CDD" id="cd07247">
    <property type="entry name" value="SgaA_N_like"/>
    <property type="match status" value="1"/>
</dbReference>
<keyword evidence="3" id="KW-1185">Reference proteome</keyword>
<dbReference type="AlphaFoldDB" id="A0A1M5A548"/>
<dbReference type="Proteomes" id="UP000184406">
    <property type="component" value="Unassembled WGS sequence"/>
</dbReference>
<evidence type="ECO:0000259" key="1">
    <source>
        <dbReference type="PROSITE" id="PS51819"/>
    </source>
</evidence>
<dbReference type="InterPro" id="IPR052164">
    <property type="entry name" value="Anthracycline_SecMetBiosynth"/>
</dbReference>
<dbReference type="SUPFAM" id="SSF54593">
    <property type="entry name" value="Glyoxalase/Bleomycin resistance protein/Dihydroxybiphenyl dioxygenase"/>
    <property type="match status" value="1"/>
</dbReference>
<gene>
    <name evidence="2" type="ORF">SAMN03080594_10389</name>
</gene>
<dbReference type="PANTHER" id="PTHR33993">
    <property type="entry name" value="GLYOXALASE-RELATED"/>
    <property type="match status" value="1"/>
</dbReference>
<dbReference type="EMBL" id="FQUX01000003">
    <property type="protein sequence ID" value="SHF25217.1"/>
    <property type="molecule type" value="Genomic_DNA"/>
</dbReference>
<sequence>MKNVNPVVWFEIYVDDLKRAKKFYEAVFQLELSEMPMPPSAEDNMKMLFFPSNMESKNSASGALVKMDGFKAGNNSTIVYFMSEDCSVEESRIKGAGGKVMKSKVSLGEYGAMVLATDTEGNMIGIHSMK</sequence>
<feature type="domain" description="VOC" evidence="1">
    <location>
        <begin position="6"/>
        <end position="129"/>
    </location>
</feature>
<dbReference type="OrthoDB" id="9804235at2"/>